<accession>A0A8A7KFF2</accession>
<dbReference type="EMBL" id="CP046640">
    <property type="protein sequence ID" value="QTM00011.1"/>
    <property type="molecule type" value="Genomic_DNA"/>
</dbReference>
<dbReference type="InterPro" id="IPR032587">
    <property type="entry name" value="DUF4911"/>
</dbReference>
<reference evidence="1" key="1">
    <citation type="submission" date="2019-12" db="EMBL/GenBank/DDBJ databases">
        <authorList>
            <person name="zhang j."/>
            <person name="sun C.M."/>
        </authorList>
    </citation>
    <scope>NUCLEOTIDE SEQUENCE</scope>
    <source>
        <strain evidence="1">NS-1</strain>
    </source>
</reference>
<dbReference type="AlphaFoldDB" id="A0A8A7KFF2"/>
<gene>
    <name evidence="1" type="ORF">GM661_11590</name>
</gene>
<name>A0A8A7KFF2_9FIRM</name>
<organism evidence="1 2">
    <name type="scientific">Iocasia fonsfrigidae</name>
    <dbReference type="NCBI Taxonomy" id="2682810"/>
    <lineage>
        <taxon>Bacteria</taxon>
        <taxon>Bacillati</taxon>
        <taxon>Bacillota</taxon>
        <taxon>Clostridia</taxon>
        <taxon>Halanaerobiales</taxon>
        <taxon>Halanaerobiaceae</taxon>
        <taxon>Iocasia</taxon>
    </lineage>
</organism>
<dbReference type="Proteomes" id="UP000665020">
    <property type="component" value="Chromosome"/>
</dbReference>
<dbReference type="KEGG" id="ifn:GM661_11590"/>
<protein>
    <submittedName>
        <fullName evidence="1">DUF4911 domain-containing protein</fullName>
    </submittedName>
</protein>
<sequence length="71" mass="8115">MPDTREVMIKVPRKEIVFIDMLFKAYEGLAMVTVDKKEEGLIILDVTEGTKDDVLGILKNLQEKIPLQIIK</sequence>
<evidence type="ECO:0000313" key="1">
    <source>
        <dbReference type="EMBL" id="QTM00011.1"/>
    </source>
</evidence>
<keyword evidence="2" id="KW-1185">Reference proteome</keyword>
<evidence type="ECO:0000313" key="2">
    <source>
        <dbReference type="Proteomes" id="UP000665020"/>
    </source>
</evidence>
<proteinExistence type="predicted"/>
<dbReference type="Pfam" id="PF16256">
    <property type="entry name" value="DUF4911"/>
    <property type="match status" value="1"/>
</dbReference>